<sequence>MLLILWYHKKIFFGIITIFSAGFESRRLYVYVYWYTFFTESVSLRINYLQVARQINRMIFSLHLKLKAARKNTIRLPTLPLMW</sequence>
<evidence type="ECO:0000313" key="2">
    <source>
        <dbReference type="Proteomes" id="UP000700732"/>
    </source>
</evidence>
<dbReference type="Proteomes" id="UP000700732">
    <property type="component" value="Unassembled WGS sequence"/>
</dbReference>
<gene>
    <name evidence="1" type="ORF">FH603_5839</name>
</gene>
<dbReference type="EMBL" id="VFIA01000113">
    <property type="protein sequence ID" value="MBC3795303.1"/>
    <property type="molecule type" value="Genomic_DNA"/>
</dbReference>
<protein>
    <recommendedName>
        <fullName evidence="3">Secreted protein</fullName>
    </recommendedName>
</protein>
<name>A0ABR6WFH1_9BACT</name>
<proteinExistence type="predicted"/>
<accession>A0ABR6WFH1</accession>
<evidence type="ECO:0008006" key="3">
    <source>
        <dbReference type="Google" id="ProtNLM"/>
    </source>
</evidence>
<organism evidence="1 2">
    <name type="scientific">Spirosoma utsteinense</name>
    <dbReference type="NCBI Taxonomy" id="2585773"/>
    <lineage>
        <taxon>Bacteria</taxon>
        <taxon>Pseudomonadati</taxon>
        <taxon>Bacteroidota</taxon>
        <taxon>Cytophagia</taxon>
        <taxon>Cytophagales</taxon>
        <taxon>Cytophagaceae</taxon>
        <taxon>Spirosoma</taxon>
    </lineage>
</organism>
<keyword evidence="2" id="KW-1185">Reference proteome</keyword>
<reference evidence="1 2" key="1">
    <citation type="submission" date="2019-06" db="EMBL/GenBank/DDBJ databases">
        <title>Spirosoma utsteinense sp. nov. isolated from Antarctic ice-free soils.</title>
        <authorList>
            <person name="Tahon G."/>
        </authorList>
    </citation>
    <scope>NUCLEOTIDE SEQUENCE [LARGE SCALE GENOMIC DNA]</scope>
    <source>
        <strain evidence="1 2">LMG 31447</strain>
    </source>
</reference>
<comment type="caution">
    <text evidence="1">The sequence shown here is derived from an EMBL/GenBank/DDBJ whole genome shotgun (WGS) entry which is preliminary data.</text>
</comment>
<evidence type="ECO:0000313" key="1">
    <source>
        <dbReference type="EMBL" id="MBC3795303.1"/>
    </source>
</evidence>